<sequence length="77" mass="8418">MQVLLAMAELIQGMAPNIERCSLKWMNPSLLLGTSRAQLLKFSGIAAIVKSPESEASLLSSFTYEEKFVINKSDGGR</sequence>
<gene>
    <name evidence="1" type="ORF">Nepgr_025748</name>
</gene>
<dbReference type="Proteomes" id="UP001279734">
    <property type="component" value="Unassembled WGS sequence"/>
</dbReference>
<evidence type="ECO:0000313" key="1">
    <source>
        <dbReference type="EMBL" id="GMH23905.1"/>
    </source>
</evidence>
<protein>
    <submittedName>
        <fullName evidence="1">Uncharacterized protein</fullName>
    </submittedName>
</protein>
<proteinExistence type="predicted"/>
<evidence type="ECO:0000313" key="2">
    <source>
        <dbReference type="Proteomes" id="UP001279734"/>
    </source>
</evidence>
<organism evidence="1 2">
    <name type="scientific">Nepenthes gracilis</name>
    <name type="common">Slender pitcher plant</name>
    <dbReference type="NCBI Taxonomy" id="150966"/>
    <lineage>
        <taxon>Eukaryota</taxon>
        <taxon>Viridiplantae</taxon>
        <taxon>Streptophyta</taxon>
        <taxon>Embryophyta</taxon>
        <taxon>Tracheophyta</taxon>
        <taxon>Spermatophyta</taxon>
        <taxon>Magnoliopsida</taxon>
        <taxon>eudicotyledons</taxon>
        <taxon>Gunneridae</taxon>
        <taxon>Pentapetalae</taxon>
        <taxon>Caryophyllales</taxon>
        <taxon>Nepenthaceae</taxon>
        <taxon>Nepenthes</taxon>
    </lineage>
</organism>
<comment type="caution">
    <text evidence="1">The sequence shown here is derived from an EMBL/GenBank/DDBJ whole genome shotgun (WGS) entry which is preliminary data.</text>
</comment>
<dbReference type="AlphaFoldDB" id="A0AAD3T6L3"/>
<name>A0AAD3T6L3_NEPGR</name>
<keyword evidence="2" id="KW-1185">Reference proteome</keyword>
<dbReference type="EMBL" id="BSYO01000027">
    <property type="protein sequence ID" value="GMH23905.1"/>
    <property type="molecule type" value="Genomic_DNA"/>
</dbReference>
<reference evidence="1" key="1">
    <citation type="submission" date="2023-05" db="EMBL/GenBank/DDBJ databases">
        <title>Nepenthes gracilis genome sequencing.</title>
        <authorList>
            <person name="Fukushima K."/>
        </authorList>
    </citation>
    <scope>NUCLEOTIDE SEQUENCE</scope>
    <source>
        <strain evidence="1">SING2019-196</strain>
    </source>
</reference>
<accession>A0AAD3T6L3</accession>